<keyword evidence="2" id="KW-1185">Reference proteome</keyword>
<dbReference type="Gene3D" id="1.10.10.10">
    <property type="entry name" value="Winged helix-like DNA-binding domain superfamily/Winged helix DNA-binding domain"/>
    <property type="match status" value="1"/>
</dbReference>
<accession>A0ABU1J6G1</accession>
<name>A0ABU1J6G1_9MICC</name>
<dbReference type="InterPro" id="IPR036388">
    <property type="entry name" value="WH-like_DNA-bd_sf"/>
</dbReference>
<dbReference type="EMBL" id="JAVDQF010000001">
    <property type="protein sequence ID" value="MDR6267975.1"/>
    <property type="molecule type" value="Genomic_DNA"/>
</dbReference>
<dbReference type="CDD" id="cd00090">
    <property type="entry name" value="HTH_ARSR"/>
    <property type="match status" value="1"/>
</dbReference>
<dbReference type="GO" id="GO:0003677">
    <property type="term" value="F:DNA binding"/>
    <property type="evidence" value="ECO:0007669"/>
    <property type="project" value="UniProtKB-KW"/>
</dbReference>
<gene>
    <name evidence="1" type="ORF">JOE69_000213</name>
</gene>
<evidence type="ECO:0000313" key="1">
    <source>
        <dbReference type="EMBL" id="MDR6267975.1"/>
    </source>
</evidence>
<dbReference type="RefSeq" id="WP_309795320.1">
    <property type="nucleotide sequence ID" value="NZ_BAAAHY010000006.1"/>
</dbReference>
<dbReference type="InterPro" id="IPR036390">
    <property type="entry name" value="WH_DNA-bd_sf"/>
</dbReference>
<protein>
    <submittedName>
        <fullName evidence="1">DNA-binding transcriptional ArsR family regulator</fullName>
    </submittedName>
</protein>
<proteinExistence type="predicted"/>
<dbReference type="InterPro" id="IPR011991">
    <property type="entry name" value="ArsR-like_HTH"/>
</dbReference>
<dbReference type="Proteomes" id="UP001185069">
    <property type="component" value="Unassembled WGS sequence"/>
</dbReference>
<dbReference type="Pfam" id="PF12840">
    <property type="entry name" value="HTH_20"/>
    <property type="match status" value="1"/>
</dbReference>
<sequence>MEELGVIEDPAAAEVLLDPIRSALLAALREPASAAGLAQRLGLPRQKVNYHLNALAQHGLVALLEERRKGNMTERVMQSSARSFVISPIALSAIEPDPARHPDQLSARWLIALAARLIHDVGRLLSGAAAAKQKLATFAFDGEIRFANAAARAEFVHELSAQIDLLSSKYHDRDAPGGRAHRMVFALHPSLKKAPAEPHTKPLLSIGESA</sequence>
<reference evidence="1 2" key="1">
    <citation type="submission" date="2023-07" db="EMBL/GenBank/DDBJ databases">
        <title>Sequencing the genomes of 1000 actinobacteria strains.</title>
        <authorList>
            <person name="Klenk H.-P."/>
        </authorList>
    </citation>
    <scope>NUCLEOTIDE SEQUENCE [LARGE SCALE GENOMIC DNA]</scope>
    <source>
        <strain evidence="1 2">DSM 14555</strain>
    </source>
</reference>
<keyword evidence="1" id="KW-0238">DNA-binding</keyword>
<evidence type="ECO:0000313" key="2">
    <source>
        <dbReference type="Proteomes" id="UP001185069"/>
    </source>
</evidence>
<dbReference type="SUPFAM" id="SSF46785">
    <property type="entry name" value="Winged helix' DNA-binding domain"/>
    <property type="match status" value="1"/>
</dbReference>
<comment type="caution">
    <text evidence="1">The sequence shown here is derived from an EMBL/GenBank/DDBJ whole genome shotgun (WGS) entry which is preliminary data.</text>
</comment>
<organism evidence="1 2">
    <name type="scientific">Arthrobacter russicus</name>
    <dbReference type="NCBI Taxonomy" id="172040"/>
    <lineage>
        <taxon>Bacteria</taxon>
        <taxon>Bacillati</taxon>
        <taxon>Actinomycetota</taxon>
        <taxon>Actinomycetes</taxon>
        <taxon>Micrococcales</taxon>
        <taxon>Micrococcaceae</taxon>
        <taxon>Arthrobacter</taxon>
    </lineage>
</organism>